<feature type="compositionally biased region" description="Polar residues" evidence="11">
    <location>
        <begin position="274"/>
        <end position="284"/>
    </location>
</feature>
<gene>
    <name evidence="14" type="ORF">Taro_018254</name>
</gene>
<comment type="caution">
    <text evidence="14">The sequence shown here is derived from an EMBL/GenBank/DDBJ whole genome shotgun (WGS) entry which is preliminary data.</text>
</comment>
<feature type="region of interest" description="Disordered" evidence="11">
    <location>
        <begin position="261"/>
        <end position="284"/>
    </location>
</feature>
<evidence type="ECO:0000256" key="10">
    <source>
        <dbReference type="ARBA" id="ARBA00023303"/>
    </source>
</evidence>
<dbReference type="PANTHER" id="PTHR18966">
    <property type="entry name" value="IONOTROPIC GLUTAMATE RECEPTOR"/>
    <property type="match status" value="1"/>
</dbReference>
<feature type="compositionally biased region" description="Basic and acidic residues" evidence="11">
    <location>
        <begin position="305"/>
        <end position="315"/>
    </location>
</feature>
<organism evidence="14 15">
    <name type="scientific">Colocasia esculenta</name>
    <name type="common">Wild taro</name>
    <name type="synonym">Arum esculentum</name>
    <dbReference type="NCBI Taxonomy" id="4460"/>
    <lineage>
        <taxon>Eukaryota</taxon>
        <taxon>Viridiplantae</taxon>
        <taxon>Streptophyta</taxon>
        <taxon>Embryophyta</taxon>
        <taxon>Tracheophyta</taxon>
        <taxon>Spermatophyta</taxon>
        <taxon>Magnoliopsida</taxon>
        <taxon>Liliopsida</taxon>
        <taxon>Araceae</taxon>
        <taxon>Aroideae</taxon>
        <taxon>Colocasieae</taxon>
        <taxon>Colocasia</taxon>
    </lineage>
</organism>
<evidence type="ECO:0000256" key="5">
    <source>
        <dbReference type="ARBA" id="ARBA00023065"/>
    </source>
</evidence>
<dbReference type="EMBL" id="NMUH01000847">
    <property type="protein sequence ID" value="MQL85731.1"/>
    <property type="molecule type" value="Genomic_DNA"/>
</dbReference>
<keyword evidence="10" id="KW-0407">Ion channel</keyword>
<evidence type="ECO:0000256" key="6">
    <source>
        <dbReference type="ARBA" id="ARBA00023136"/>
    </source>
</evidence>
<feature type="region of interest" description="Disordered" evidence="11">
    <location>
        <begin position="305"/>
        <end position="328"/>
    </location>
</feature>
<dbReference type="InterPro" id="IPR001320">
    <property type="entry name" value="Iontro_rcpt_C"/>
</dbReference>
<keyword evidence="2" id="KW-0813">Transport</keyword>
<feature type="transmembrane region" description="Helical" evidence="12">
    <location>
        <begin position="48"/>
        <end position="72"/>
    </location>
</feature>
<keyword evidence="5" id="KW-0406">Ion transport</keyword>
<evidence type="ECO:0000256" key="3">
    <source>
        <dbReference type="ARBA" id="ARBA00022692"/>
    </source>
</evidence>
<name>A0A843UQY0_COLES</name>
<evidence type="ECO:0000256" key="9">
    <source>
        <dbReference type="ARBA" id="ARBA00023286"/>
    </source>
</evidence>
<keyword evidence="15" id="KW-1185">Reference proteome</keyword>
<dbReference type="Gene3D" id="3.40.190.10">
    <property type="entry name" value="Periplasmic binding protein-like II"/>
    <property type="match status" value="1"/>
</dbReference>
<evidence type="ECO:0000256" key="1">
    <source>
        <dbReference type="ARBA" id="ARBA00004141"/>
    </source>
</evidence>
<keyword evidence="9" id="KW-1071">Ligand-gated ion channel</keyword>
<dbReference type="GO" id="GO:0015276">
    <property type="term" value="F:ligand-gated monoatomic ion channel activity"/>
    <property type="evidence" value="ECO:0007669"/>
    <property type="project" value="InterPro"/>
</dbReference>
<accession>A0A843UQY0</accession>
<proteinExistence type="predicted"/>
<evidence type="ECO:0000313" key="14">
    <source>
        <dbReference type="EMBL" id="MQL85731.1"/>
    </source>
</evidence>
<keyword evidence="4 12" id="KW-1133">Transmembrane helix</keyword>
<evidence type="ECO:0000259" key="13">
    <source>
        <dbReference type="SMART" id="SM00079"/>
    </source>
</evidence>
<feature type="domain" description="Ionotropic glutamate receptor C-terminal" evidence="13">
    <location>
        <begin position="5"/>
        <end position="206"/>
    </location>
</feature>
<evidence type="ECO:0000256" key="8">
    <source>
        <dbReference type="ARBA" id="ARBA00023180"/>
    </source>
</evidence>
<evidence type="ECO:0000313" key="15">
    <source>
        <dbReference type="Proteomes" id="UP000652761"/>
    </source>
</evidence>
<dbReference type="GO" id="GO:0016020">
    <property type="term" value="C:membrane"/>
    <property type="evidence" value="ECO:0007669"/>
    <property type="project" value="UniProtKB-SubCell"/>
</dbReference>
<dbReference type="AlphaFoldDB" id="A0A843UQY0"/>
<dbReference type="Pfam" id="PF00060">
    <property type="entry name" value="Lig_chan"/>
    <property type="match status" value="1"/>
</dbReference>
<keyword evidence="6 12" id="KW-0472">Membrane</keyword>
<dbReference type="FunFam" id="3.40.190.10:FF:000175">
    <property type="entry name" value="Glutamate receptor"/>
    <property type="match status" value="1"/>
</dbReference>
<evidence type="ECO:0000256" key="4">
    <source>
        <dbReference type="ARBA" id="ARBA00022989"/>
    </source>
</evidence>
<keyword evidence="3 12" id="KW-0812">Transmembrane</keyword>
<reference evidence="14" key="1">
    <citation type="submission" date="2017-07" db="EMBL/GenBank/DDBJ databases">
        <title>Taro Niue Genome Assembly and Annotation.</title>
        <authorList>
            <person name="Atibalentja N."/>
            <person name="Keating K."/>
            <person name="Fields C.J."/>
        </authorList>
    </citation>
    <scope>NUCLEOTIDE SEQUENCE</scope>
    <source>
        <strain evidence="14">Niue_2</strain>
        <tissue evidence="14">Leaf</tissue>
    </source>
</reference>
<sequence length="328" mass="37013">MRVDRFSFSTMFFAHSKYTFAHLGLLKLLIFVQLTWENTVSTLGRFVLLIWLFVVLIINSSYTASLTSILTVQQLSSRIEGLDSLISSADRIGYQVGSFAKNYLIEEYNIAQSRLVELGSPEEYAKALKLGPNSGGVAAIVDEVPYVEIFLSRNCNFKTVGQEFTRSGWGFAFPRDSPLAVDLSTAILTLSENGDLQRIHDKWLTYSSCTSTDDAIESNRLSIKSFWGLFLICGIACFIALFVFFMRLRCQYNRYDEHLDSPPTEHPNDILDPTHTSPEQPSCTASLGDVIRFVDKKEEEIKNMIKRKSMERSQRSDCSPDGNAFSHA</sequence>
<evidence type="ECO:0000256" key="7">
    <source>
        <dbReference type="ARBA" id="ARBA00023170"/>
    </source>
</evidence>
<evidence type="ECO:0000256" key="11">
    <source>
        <dbReference type="SAM" id="MobiDB-lite"/>
    </source>
</evidence>
<dbReference type="InterPro" id="IPR015683">
    <property type="entry name" value="Ionotropic_Glu_rcpt"/>
</dbReference>
<dbReference type="SMART" id="SM00079">
    <property type="entry name" value="PBPe"/>
    <property type="match status" value="1"/>
</dbReference>
<dbReference type="Proteomes" id="UP000652761">
    <property type="component" value="Unassembled WGS sequence"/>
</dbReference>
<feature type="transmembrane region" description="Helical" evidence="12">
    <location>
        <begin position="226"/>
        <end position="246"/>
    </location>
</feature>
<protein>
    <recommendedName>
        <fullName evidence="13">Ionotropic glutamate receptor C-terminal domain-containing protein</fullName>
    </recommendedName>
</protein>
<evidence type="ECO:0000256" key="2">
    <source>
        <dbReference type="ARBA" id="ARBA00022448"/>
    </source>
</evidence>
<comment type="subcellular location">
    <subcellularLocation>
        <location evidence="1">Membrane</location>
        <topology evidence="1">Multi-pass membrane protein</topology>
    </subcellularLocation>
</comment>
<keyword evidence="8" id="KW-0325">Glycoprotein</keyword>
<dbReference type="Gene3D" id="1.10.287.70">
    <property type="match status" value="1"/>
</dbReference>
<feature type="transmembrane region" description="Helical" evidence="12">
    <location>
        <begin position="20"/>
        <end position="36"/>
    </location>
</feature>
<dbReference type="SUPFAM" id="SSF53850">
    <property type="entry name" value="Periplasmic binding protein-like II"/>
    <property type="match status" value="1"/>
</dbReference>
<evidence type="ECO:0000256" key="12">
    <source>
        <dbReference type="SAM" id="Phobius"/>
    </source>
</evidence>
<dbReference type="OrthoDB" id="785430at2759"/>
<keyword evidence="7" id="KW-0675">Receptor</keyword>